<sequence>MAAPETSTSDGTIAAVAKLVLSDIFYGETQDLRVHVNGVRNMVSLRGELDSLGIELVKMVLLADLLTAVTLEVAPSFSYPELVLHESTTSSLNHTRFGFDHPTPAVPPSPRTKLHSSTTAMLKDIDFLIDTVLALPSRPSPWDLQKVQSMSAWVHGRLLSLEATTIVTTDTCKDPTSSSSSSTDMNLLHRAVRLASLAYCRAIQSRRCFSQGVQQGHVVELAEAVGNVPLETWEGASLKTLLLLLAVALPTARDMDMQECCTLRTMMVAAAVQIALTDWSVVARTMSRVVELQAWLRGCLD</sequence>
<reference evidence="2" key="1">
    <citation type="journal article" date="2023" name="Mol. Phylogenet. Evol.">
        <title>Genome-scale phylogeny and comparative genomics of the fungal order Sordariales.</title>
        <authorList>
            <person name="Hensen N."/>
            <person name="Bonometti L."/>
            <person name="Westerberg I."/>
            <person name="Brannstrom I.O."/>
            <person name="Guillou S."/>
            <person name="Cros-Aarteil S."/>
            <person name="Calhoun S."/>
            <person name="Haridas S."/>
            <person name="Kuo A."/>
            <person name="Mondo S."/>
            <person name="Pangilinan J."/>
            <person name="Riley R."/>
            <person name="LaButti K."/>
            <person name="Andreopoulos B."/>
            <person name="Lipzen A."/>
            <person name="Chen C."/>
            <person name="Yan M."/>
            <person name="Daum C."/>
            <person name="Ng V."/>
            <person name="Clum A."/>
            <person name="Steindorff A."/>
            <person name="Ohm R.A."/>
            <person name="Martin F."/>
            <person name="Silar P."/>
            <person name="Natvig D.O."/>
            <person name="Lalanne C."/>
            <person name="Gautier V."/>
            <person name="Ament-Velasquez S.L."/>
            <person name="Kruys A."/>
            <person name="Hutchinson M.I."/>
            <person name="Powell A.J."/>
            <person name="Barry K."/>
            <person name="Miller A.N."/>
            <person name="Grigoriev I.V."/>
            <person name="Debuchy R."/>
            <person name="Gladieux P."/>
            <person name="Hiltunen Thoren M."/>
            <person name="Johannesson H."/>
        </authorList>
    </citation>
    <scope>NUCLEOTIDE SEQUENCE</scope>
    <source>
        <strain evidence="2">CBS 731.68</strain>
    </source>
</reference>
<comment type="caution">
    <text evidence="2">The sequence shown here is derived from an EMBL/GenBank/DDBJ whole genome shotgun (WGS) entry which is preliminary data.</text>
</comment>
<dbReference type="Proteomes" id="UP001302602">
    <property type="component" value="Unassembled WGS sequence"/>
</dbReference>
<name>A0AAN6TWL7_9PEZI</name>
<reference evidence="2" key="2">
    <citation type="submission" date="2023-05" db="EMBL/GenBank/DDBJ databases">
        <authorList>
            <consortium name="Lawrence Berkeley National Laboratory"/>
            <person name="Steindorff A."/>
            <person name="Hensen N."/>
            <person name="Bonometti L."/>
            <person name="Westerberg I."/>
            <person name="Brannstrom I.O."/>
            <person name="Guillou S."/>
            <person name="Cros-Aarteil S."/>
            <person name="Calhoun S."/>
            <person name="Haridas S."/>
            <person name="Kuo A."/>
            <person name="Mondo S."/>
            <person name="Pangilinan J."/>
            <person name="Riley R."/>
            <person name="Labutti K."/>
            <person name="Andreopoulos B."/>
            <person name="Lipzen A."/>
            <person name="Chen C."/>
            <person name="Yanf M."/>
            <person name="Daum C."/>
            <person name="Ng V."/>
            <person name="Clum A."/>
            <person name="Ohm R."/>
            <person name="Martin F."/>
            <person name="Silar P."/>
            <person name="Natvig D."/>
            <person name="Lalanne C."/>
            <person name="Gautier V."/>
            <person name="Ament-Velasquez S.L."/>
            <person name="Kruys A."/>
            <person name="Hutchinson M.I."/>
            <person name="Powell A.J."/>
            <person name="Barry K."/>
            <person name="Miller A.N."/>
            <person name="Grigoriev I.V."/>
            <person name="Debuchy R."/>
            <person name="Gladieux P."/>
            <person name="Thoren M.H."/>
            <person name="Johannesson H."/>
        </authorList>
    </citation>
    <scope>NUCLEOTIDE SEQUENCE</scope>
    <source>
        <strain evidence="2">CBS 731.68</strain>
    </source>
</reference>
<dbReference type="RefSeq" id="XP_062645311.1">
    <property type="nucleotide sequence ID" value="XM_062796499.1"/>
</dbReference>
<dbReference type="InterPro" id="IPR021858">
    <property type="entry name" value="Fun_TF"/>
</dbReference>
<organism evidence="2 3">
    <name type="scientific">Parathielavia appendiculata</name>
    <dbReference type="NCBI Taxonomy" id="2587402"/>
    <lineage>
        <taxon>Eukaryota</taxon>
        <taxon>Fungi</taxon>
        <taxon>Dikarya</taxon>
        <taxon>Ascomycota</taxon>
        <taxon>Pezizomycotina</taxon>
        <taxon>Sordariomycetes</taxon>
        <taxon>Sordariomycetidae</taxon>
        <taxon>Sordariales</taxon>
        <taxon>Chaetomiaceae</taxon>
        <taxon>Parathielavia</taxon>
    </lineage>
</organism>
<dbReference type="AlphaFoldDB" id="A0AAN6TWL7"/>
<dbReference type="Pfam" id="PF11951">
    <property type="entry name" value="Fungal_trans_2"/>
    <property type="match status" value="1"/>
</dbReference>
<evidence type="ECO:0000313" key="2">
    <source>
        <dbReference type="EMBL" id="KAK4121540.1"/>
    </source>
</evidence>
<gene>
    <name evidence="2" type="ORF">N657DRAFT_682622</name>
</gene>
<evidence type="ECO:0000256" key="1">
    <source>
        <dbReference type="ARBA" id="ARBA00023242"/>
    </source>
</evidence>
<dbReference type="GeneID" id="87833267"/>
<proteinExistence type="predicted"/>
<keyword evidence="1" id="KW-0539">Nucleus</keyword>
<dbReference type="PANTHER" id="PTHR37540">
    <property type="entry name" value="TRANSCRIPTION FACTOR (ACR-2), PUTATIVE-RELATED-RELATED"/>
    <property type="match status" value="1"/>
</dbReference>
<protein>
    <submittedName>
        <fullName evidence="2">Uncharacterized protein</fullName>
    </submittedName>
</protein>
<dbReference type="PANTHER" id="PTHR37540:SF9">
    <property type="entry name" value="ZN(2)-C6 FUNGAL-TYPE DOMAIN-CONTAINING PROTEIN"/>
    <property type="match status" value="1"/>
</dbReference>
<dbReference type="EMBL" id="MU853233">
    <property type="protein sequence ID" value="KAK4121540.1"/>
    <property type="molecule type" value="Genomic_DNA"/>
</dbReference>
<keyword evidence="3" id="KW-1185">Reference proteome</keyword>
<accession>A0AAN6TWL7</accession>
<evidence type="ECO:0000313" key="3">
    <source>
        <dbReference type="Proteomes" id="UP001302602"/>
    </source>
</evidence>